<dbReference type="InterPro" id="IPR004360">
    <property type="entry name" value="Glyas_Fos-R_dOase_dom"/>
</dbReference>
<dbReference type="Gene3D" id="3.10.180.10">
    <property type="entry name" value="2,3-Dihydroxybiphenyl 1,2-Dioxygenase, domain 1"/>
    <property type="match status" value="1"/>
</dbReference>
<dbReference type="RefSeq" id="WP_028069600.1">
    <property type="nucleotide sequence ID" value="NZ_CP141191.1"/>
</dbReference>
<dbReference type="PROSITE" id="PS51819">
    <property type="entry name" value="VOC"/>
    <property type="match status" value="1"/>
</dbReference>
<accession>A0A4U9W161</accession>
<sequence length="121" mass="14038">MIRTETIIAVESVSRSSAFYQKLLGCTSAHGGDTFDILTDEERVLLCLHKWGEHDHPTMRRPEHAGNGLILFFRTDKLQEIFDQAIALDATFEKEIHYNENSLKHQFILRDPDNYYLIISE</sequence>
<gene>
    <name evidence="2" type="ORF">ABTW24_15115</name>
    <name evidence="3" type="ORF">NCTC11429_04206</name>
</gene>
<proteinExistence type="predicted"/>
<dbReference type="KEGG" id="stha:NCTC11429_04206"/>
<evidence type="ECO:0000313" key="4">
    <source>
        <dbReference type="Proteomes" id="UP000308196"/>
    </source>
</evidence>
<dbReference type="GeneID" id="78464818"/>
<reference evidence="3 4" key="1">
    <citation type="submission" date="2019-05" db="EMBL/GenBank/DDBJ databases">
        <authorList>
            <consortium name="Pathogen Informatics"/>
        </authorList>
    </citation>
    <scope>NUCLEOTIDE SEQUENCE [LARGE SCALE GENOMIC DNA]</scope>
    <source>
        <strain evidence="3 4">NCTC11429</strain>
    </source>
</reference>
<keyword evidence="5" id="KW-1185">Reference proteome</keyword>
<dbReference type="Proteomes" id="UP001566204">
    <property type="component" value="Unassembled WGS sequence"/>
</dbReference>
<protein>
    <submittedName>
        <fullName evidence="3">Glyoxalase-like domain</fullName>
    </submittedName>
    <submittedName>
        <fullName evidence="2">VOC family protein</fullName>
    </submittedName>
</protein>
<feature type="domain" description="VOC" evidence="1">
    <location>
        <begin position="1"/>
        <end position="121"/>
    </location>
</feature>
<dbReference type="InterPro" id="IPR029068">
    <property type="entry name" value="Glyas_Bleomycin-R_OHBP_Dase"/>
</dbReference>
<dbReference type="AlphaFoldDB" id="A0A4U9W161"/>
<dbReference type="STRING" id="1123265.GCA_000686625_02450"/>
<reference evidence="2 5" key="2">
    <citation type="submission" date="2024-06" db="EMBL/GenBank/DDBJ databases">
        <title>Soil Sphingobacterium thalpophilum.</title>
        <authorList>
            <person name="Yang J."/>
            <person name="Li J."/>
        </authorList>
    </citation>
    <scope>NUCLEOTIDE SEQUENCE [LARGE SCALE GENOMIC DNA]</scope>
    <source>
        <strain evidence="2 5">22g91tb</strain>
    </source>
</reference>
<dbReference type="InterPro" id="IPR037523">
    <property type="entry name" value="VOC_core"/>
</dbReference>
<evidence type="ECO:0000313" key="3">
    <source>
        <dbReference type="EMBL" id="VTR50884.1"/>
    </source>
</evidence>
<evidence type="ECO:0000259" key="1">
    <source>
        <dbReference type="PROSITE" id="PS51819"/>
    </source>
</evidence>
<evidence type="ECO:0000313" key="5">
    <source>
        <dbReference type="Proteomes" id="UP001566204"/>
    </source>
</evidence>
<dbReference type="SUPFAM" id="SSF54593">
    <property type="entry name" value="Glyoxalase/Bleomycin resistance protein/Dihydroxybiphenyl dioxygenase"/>
    <property type="match status" value="1"/>
</dbReference>
<evidence type="ECO:0000313" key="2">
    <source>
        <dbReference type="EMBL" id="MEZ0452925.1"/>
    </source>
</evidence>
<organism evidence="3 4">
    <name type="scientific">Sphingobacterium thalpophilum</name>
    <dbReference type="NCBI Taxonomy" id="259"/>
    <lineage>
        <taxon>Bacteria</taxon>
        <taxon>Pseudomonadati</taxon>
        <taxon>Bacteroidota</taxon>
        <taxon>Sphingobacteriia</taxon>
        <taxon>Sphingobacteriales</taxon>
        <taxon>Sphingobacteriaceae</taxon>
        <taxon>Sphingobacterium</taxon>
    </lineage>
</organism>
<name>A0A4U9W161_9SPHI</name>
<dbReference type="Pfam" id="PF00903">
    <property type="entry name" value="Glyoxalase"/>
    <property type="match status" value="1"/>
</dbReference>
<dbReference type="EMBL" id="JBEOQB010000004">
    <property type="protein sequence ID" value="MEZ0452925.1"/>
    <property type="molecule type" value="Genomic_DNA"/>
</dbReference>
<dbReference type="Proteomes" id="UP000308196">
    <property type="component" value="Chromosome"/>
</dbReference>
<dbReference type="EMBL" id="LR590484">
    <property type="protein sequence ID" value="VTR50884.1"/>
    <property type="molecule type" value="Genomic_DNA"/>
</dbReference>